<dbReference type="PANTHER" id="PTHR15297">
    <property type="entry name" value="IMMUNOGLOBULIN SUPERFAMILY MEMBER 6"/>
    <property type="match status" value="1"/>
</dbReference>
<gene>
    <name evidence="4" type="ORF">UPYG_G00104070</name>
</gene>
<evidence type="ECO:0000259" key="3">
    <source>
        <dbReference type="PROSITE" id="PS50835"/>
    </source>
</evidence>
<evidence type="ECO:0000256" key="2">
    <source>
        <dbReference type="SAM" id="Phobius"/>
    </source>
</evidence>
<proteinExistence type="predicted"/>
<dbReference type="InterPro" id="IPR036179">
    <property type="entry name" value="Ig-like_dom_sf"/>
</dbReference>
<dbReference type="SUPFAM" id="SSF48726">
    <property type="entry name" value="Immunoglobulin"/>
    <property type="match status" value="1"/>
</dbReference>
<comment type="caution">
    <text evidence="4">The sequence shown here is derived from an EMBL/GenBank/DDBJ whole genome shotgun (WGS) entry which is preliminary data.</text>
</comment>
<dbReference type="Gene3D" id="2.60.40.10">
    <property type="entry name" value="Immunoglobulins"/>
    <property type="match status" value="1"/>
</dbReference>
<feature type="region of interest" description="Disordered" evidence="1">
    <location>
        <begin position="231"/>
        <end position="266"/>
    </location>
</feature>
<evidence type="ECO:0000313" key="4">
    <source>
        <dbReference type="EMBL" id="KAL0993163.1"/>
    </source>
</evidence>
<protein>
    <recommendedName>
        <fullName evidence="3">Ig-like domain-containing protein</fullName>
    </recommendedName>
</protein>
<dbReference type="SMART" id="SM00409">
    <property type="entry name" value="IG"/>
    <property type="match status" value="1"/>
</dbReference>
<feature type="transmembrane region" description="Helical" evidence="2">
    <location>
        <begin position="168"/>
        <end position="191"/>
    </location>
</feature>
<dbReference type="InterPro" id="IPR007110">
    <property type="entry name" value="Ig-like_dom"/>
</dbReference>
<evidence type="ECO:0000256" key="1">
    <source>
        <dbReference type="SAM" id="MobiDB-lite"/>
    </source>
</evidence>
<keyword evidence="5" id="KW-1185">Reference proteome</keyword>
<dbReference type="InterPro" id="IPR039089">
    <property type="entry name" value="IGSF6"/>
</dbReference>
<dbReference type="InterPro" id="IPR013098">
    <property type="entry name" value="Ig_I-set"/>
</dbReference>
<keyword evidence="2" id="KW-0812">Transmembrane</keyword>
<dbReference type="Proteomes" id="UP001557470">
    <property type="component" value="Unassembled WGS sequence"/>
</dbReference>
<dbReference type="InterPro" id="IPR013783">
    <property type="entry name" value="Ig-like_fold"/>
</dbReference>
<accession>A0ABD0X1F5</accession>
<dbReference type="PANTHER" id="PTHR15297:SF2">
    <property type="entry name" value="IMMUNOGLOBULIN SUPERFAMILY MEMBER 6"/>
    <property type="match status" value="1"/>
</dbReference>
<sequence length="266" mass="29869">MGKTADLTAVQKAIIDTLKQEGHEVFGYSGVYQNRFSSVFLSPTLIFISTADIRNMLICKVLVKQPADMWQLYGQKASLPCDITSNPNNPINVLWFVFKKDSHHLVDLVNQPKKYELEKHNLNIYSLHANDSGVYHCAAFLTDLACSGAQTIGSGTTLLVREMGMQTAWHVSWVLFVLLTLYSLAVLFLMIRKKTGHNLTVDRGTKSSGNKKNATHRIQFGAVVQELYSKTKSRKLSKQSDDSGPTQKKVKSPRSHHPDEDIYQNL</sequence>
<dbReference type="CDD" id="cd00099">
    <property type="entry name" value="IgV"/>
    <property type="match status" value="1"/>
</dbReference>
<organism evidence="4 5">
    <name type="scientific">Umbra pygmaea</name>
    <name type="common">Eastern mudminnow</name>
    <dbReference type="NCBI Taxonomy" id="75934"/>
    <lineage>
        <taxon>Eukaryota</taxon>
        <taxon>Metazoa</taxon>
        <taxon>Chordata</taxon>
        <taxon>Craniata</taxon>
        <taxon>Vertebrata</taxon>
        <taxon>Euteleostomi</taxon>
        <taxon>Actinopterygii</taxon>
        <taxon>Neopterygii</taxon>
        <taxon>Teleostei</taxon>
        <taxon>Protacanthopterygii</taxon>
        <taxon>Esociformes</taxon>
        <taxon>Umbridae</taxon>
        <taxon>Umbra</taxon>
    </lineage>
</organism>
<feature type="domain" description="Ig-like" evidence="3">
    <location>
        <begin position="43"/>
        <end position="139"/>
    </location>
</feature>
<dbReference type="AlphaFoldDB" id="A0ABD0X1F5"/>
<dbReference type="InterPro" id="IPR003599">
    <property type="entry name" value="Ig_sub"/>
</dbReference>
<evidence type="ECO:0000313" key="5">
    <source>
        <dbReference type="Proteomes" id="UP001557470"/>
    </source>
</evidence>
<keyword evidence="2" id="KW-0472">Membrane</keyword>
<dbReference type="Pfam" id="PF07679">
    <property type="entry name" value="I-set"/>
    <property type="match status" value="1"/>
</dbReference>
<keyword evidence="2" id="KW-1133">Transmembrane helix</keyword>
<reference evidence="4 5" key="1">
    <citation type="submission" date="2024-06" db="EMBL/GenBank/DDBJ databases">
        <authorList>
            <person name="Pan Q."/>
            <person name="Wen M."/>
            <person name="Jouanno E."/>
            <person name="Zahm M."/>
            <person name="Klopp C."/>
            <person name="Cabau C."/>
            <person name="Louis A."/>
            <person name="Berthelot C."/>
            <person name="Parey E."/>
            <person name="Roest Crollius H."/>
            <person name="Montfort J."/>
            <person name="Robinson-Rechavi M."/>
            <person name="Bouchez O."/>
            <person name="Lampietro C."/>
            <person name="Lopez Roques C."/>
            <person name="Donnadieu C."/>
            <person name="Postlethwait J."/>
            <person name="Bobe J."/>
            <person name="Verreycken H."/>
            <person name="Guiguen Y."/>
        </authorList>
    </citation>
    <scope>NUCLEOTIDE SEQUENCE [LARGE SCALE GENOMIC DNA]</scope>
    <source>
        <strain evidence="4">Up_M1</strain>
        <tissue evidence="4">Testis</tissue>
    </source>
</reference>
<name>A0ABD0X1F5_UMBPY</name>
<dbReference type="EMBL" id="JAGEUA010000003">
    <property type="protein sequence ID" value="KAL0993163.1"/>
    <property type="molecule type" value="Genomic_DNA"/>
</dbReference>
<dbReference type="PROSITE" id="PS50835">
    <property type="entry name" value="IG_LIKE"/>
    <property type="match status" value="1"/>
</dbReference>